<dbReference type="InterPro" id="IPR039123">
    <property type="entry name" value="PPTC7"/>
</dbReference>
<comment type="catalytic activity">
    <reaction evidence="1">
        <text>O-phospho-L-seryl-[protein] + H2O = L-seryl-[protein] + phosphate</text>
        <dbReference type="Rhea" id="RHEA:20629"/>
        <dbReference type="Rhea" id="RHEA-COMP:9863"/>
        <dbReference type="Rhea" id="RHEA-COMP:11604"/>
        <dbReference type="ChEBI" id="CHEBI:15377"/>
        <dbReference type="ChEBI" id="CHEBI:29999"/>
        <dbReference type="ChEBI" id="CHEBI:43474"/>
        <dbReference type="ChEBI" id="CHEBI:83421"/>
        <dbReference type="EC" id="3.1.3.16"/>
    </reaction>
</comment>
<dbReference type="EMBL" id="VIFY01000091">
    <property type="protein sequence ID" value="TQB70953.1"/>
    <property type="molecule type" value="Genomic_DNA"/>
</dbReference>
<dbReference type="SUPFAM" id="SSF81606">
    <property type="entry name" value="PP2C-like"/>
    <property type="match status" value="1"/>
</dbReference>
<feature type="compositionally biased region" description="Low complexity" evidence="2">
    <location>
        <begin position="132"/>
        <end position="141"/>
    </location>
</feature>
<comment type="caution">
    <text evidence="4">The sequence shown here is derived from an EMBL/GenBank/DDBJ whole genome shotgun (WGS) entry which is preliminary data.</text>
</comment>
<dbReference type="PANTHER" id="PTHR12320">
    <property type="entry name" value="PROTEIN PHOSPHATASE 2C"/>
    <property type="match status" value="1"/>
</dbReference>
<comment type="catalytic activity">
    <reaction evidence="1">
        <text>O-phospho-L-threonyl-[protein] + H2O = L-threonyl-[protein] + phosphate</text>
        <dbReference type="Rhea" id="RHEA:47004"/>
        <dbReference type="Rhea" id="RHEA-COMP:11060"/>
        <dbReference type="Rhea" id="RHEA-COMP:11605"/>
        <dbReference type="ChEBI" id="CHEBI:15377"/>
        <dbReference type="ChEBI" id="CHEBI:30013"/>
        <dbReference type="ChEBI" id="CHEBI:43474"/>
        <dbReference type="ChEBI" id="CHEBI:61977"/>
        <dbReference type="EC" id="3.1.3.16"/>
    </reaction>
</comment>
<comment type="cofactor">
    <cofactor evidence="1">
        <name>Mg(2+)</name>
        <dbReference type="ChEBI" id="CHEBI:18420"/>
    </cofactor>
</comment>
<keyword evidence="1" id="KW-0904">Protein phosphatase</keyword>
<name>A0A507QVA9_MONPU</name>
<dbReference type="GO" id="GO:0046872">
    <property type="term" value="F:metal ion binding"/>
    <property type="evidence" value="ECO:0007669"/>
    <property type="project" value="UniProtKB-UniRule"/>
</dbReference>
<keyword evidence="1" id="KW-0378">Hydrolase</keyword>
<organism evidence="4 5">
    <name type="scientific">Monascus purpureus</name>
    <name type="common">Red mold</name>
    <name type="synonym">Monascus anka</name>
    <dbReference type="NCBI Taxonomy" id="5098"/>
    <lineage>
        <taxon>Eukaryota</taxon>
        <taxon>Fungi</taxon>
        <taxon>Dikarya</taxon>
        <taxon>Ascomycota</taxon>
        <taxon>Pezizomycotina</taxon>
        <taxon>Eurotiomycetes</taxon>
        <taxon>Eurotiomycetidae</taxon>
        <taxon>Eurotiales</taxon>
        <taxon>Aspergillaceae</taxon>
        <taxon>Monascus</taxon>
    </lineage>
</organism>
<sequence length="449" mass="50522">MAVILRITKLLSLQLPQQEHAVDSIISPPSGRLYVHWEVRFLDTGMVTKLAAATAFSPASHLNVIIRHSTTTTRTLRHYYHSPVLPAYGVATPAPENYDRFPIFQSPFRFETGYALRAKRPPRPFPPPFLSPPSSSFSDPLTTHSQSQDRRLFVKKELVRGLNNGDDAVLAAENFIGVNDGVGAWATRPRGHAALWSRLLIHFWALQVEREVNGTSDPDPVEFLQRAYEETVRATMPPHKWLGTTTSVTALLHWTSDDAGDPRPLLYVTNLGDSKVLVIRPSEKKLLFRTDEQWHWFDCPYQLGTNSIDTPHDNAVLSKIALEEDDIVLALSDGVTDNLWEQELLTITLDSVRKWEEARSRDGDHRTHDHGHGHSDLWIPGSALADERMVFVARELLKAACAIAQDPYSESPYMERAIDEGLSYRGGKMDDISVVVASCQRREAKRRPG</sequence>
<feature type="region of interest" description="Disordered" evidence="2">
    <location>
        <begin position="125"/>
        <end position="144"/>
    </location>
</feature>
<dbReference type="AlphaFoldDB" id="A0A507QVA9"/>
<dbReference type="PANTHER" id="PTHR12320:SF24">
    <property type="entry name" value="PROTEIN PHOSPHATASE"/>
    <property type="match status" value="1"/>
</dbReference>
<dbReference type="Gene3D" id="3.60.40.10">
    <property type="entry name" value="PPM-type phosphatase domain"/>
    <property type="match status" value="1"/>
</dbReference>
<dbReference type="PROSITE" id="PS51746">
    <property type="entry name" value="PPM_2"/>
    <property type="match status" value="1"/>
</dbReference>
<accession>A0A507QVA9</accession>
<comment type="similarity">
    <text evidence="1">Belongs to the PP2C family.</text>
</comment>
<dbReference type="EC" id="3.1.3.16" evidence="1"/>
<gene>
    <name evidence="4" type="ORF">MPDQ_007966</name>
</gene>
<dbReference type="FunFam" id="3.60.40.10:FF:000118">
    <property type="entry name" value="Phosphatase 2C-like domain-containing protein"/>
    <property type="match status" value="1"/>
</dbReference>
<dbReference type="SMART" id="SM00332">
    <property type="entry name" value="PP2Cc"/>
    <property type="match status" value="1"/>
</dbReference>
<feature type="domain" description="PPM-type phosphatase" evidence="3">
    <location>
        <begin position="143"/>
        <end position="439"/>
    </location>
</feature>
<protein>
    <recommendedName>
        <fullName evidence="1">Protein phosphatase</fullName>
        <ecNumber evidence="1">3.1.3.16</ecNumber>
    </recommendedName>
</protein>
<keyword evidence="1" id="KW-0460">Magnesium</keyword>
<dbReference type="STRING" id="5098.A0A507QVA9"/>
<keyword evidence="1" id="KW-0479">Metal-binding</keyword>
<evidence type="ECO:0000313" key="4">
    <source>
        <dbReference type="EMBL" id="TQB70953.1"/>
    </source>
</evidence>
<evidence type="ECO:0000256" key="1">
    <source>
        <dbReference type="RuleBase" id="RU366020"/>
    </source>
</evidence>
<evidence type="ECO:0000256" key="2">
    <source>
        <dbReference type="SAM" id="MobiDB-lite"/>
    </source>
</evidence>
<proteinExistence type="inferred from homology"/>
<dbReference type="InterPro" id="IPR036457">
    <property type="entry name" value="PPM-type-like_dom_sf"/>
</dbReference>
<comment type="cofactor">
    <cofactor evidence="1">
        <name>Mn(2+)</name>
        <dbReference type="ChEBI" id="CHEBI:29035"/>
    </cofactor>
</comment>
<keyword evidence="5" id="KW-1185">Reference proteome</keyword>
<dbReference type="InterPro" id="IPR001932">
    <property type="entry name" value="PPM-type_phosphatase-like_dom"/>
</dbReference>
<dbReference type="GO" id="GO:0004722">
    <property type="term" value="F:protein serine/threonine phosphatase activity"/>
    <property type="evidence" value="ECO:0007669"/>
    <property type="project" value="UniProtKB-EC"/>
</dbReference>
<keyword evidence="1" id="KW-0464">Manganese</keyword>
<reference evidence="4 5" key="1">
    <citation type="submission" date="2019-06" db="EMBL/GenBank/DDBJ databases">
        <title>Wine fermentation using esterase from Monascus purpureus.</title>
        <authorList>
            <person name="Geng C."/>
            <person name="Zhang Y."/>
        </authorList>
    </citation>
    <scope>NUCLEOTIDE SEQUENCE [LARGE SCALE GENOMIC DNA]</scope>
    <source>
        <strain evidence="4">HQ1</strain>
    </source>
</reference>
<evidence type="ECO:0000259" key="3">
    <source>
        <dbReference type="PROSITE" id="PS51746"/>
    </source>
</evidence>
<dbReference type="Proteomes" id="UP000319663">
    <property type="component" value="Unassembled WGS sequence"/>
</dbReference>
<evidence type="ECO:0000313" key="5">
    <source>
        <dbReference type="Proteomes" id="UP000319663"/>
    </source>
</evidence>